<feature type="chain" id="PRO_5041965702" evidence="1">
    <location>
        <begin position="29"/>
        <end position="120"/>
    </location>
</feature>
<dbReference type="Pfam" id="PF14368">
    <property type="entry name" value="LTP_2"/>
    <property type="match status" value="1"/>
</dbReference>
<dbReference type="InterPro" id="IPR036312">
    <property type="entry name" value="Bifun_inhib/LTP/seed_sf"/>
</dbReference>
<dbReference type="PANTHER" id="PTHR33122">
    <property type="entry name" value="LIPID BINDING PROTEIN-RELATED"/>
    <property type="match status" value="1"/>
</dbReference>
<dbReference type="SMART" id="SM00499">
    <property type="entry name" value="AAI"/>
    <property type="match status" value="1"/>
</dbReference>
<dbReference type="InterPro" id="IPR016140">
    <property type="entry name" value="Bifunc_inhib/LTP/seed_store"/>
</dbReference>
<proteinExistence type="predicted"/>
<keyword evidence="4" id="KW-1185">Reference proteome</keyword>
<comment type="caution">
    <text evidence="3">The sequence shown here is derived from an EMBL/GenBank/DDBJ whole genome shotgun (WGS) entry which is preliminary data.</text>
</comment>
<reference evidence="3" key="2">
    <citation type="submission" date="2023-05" db="EMBL/GenBank/DDBJ databases">
        <authorList>
            <person name="Schelkunov M.I."/>
        </authorList>
    </citation>
    <scope>NUCLEOTIDE SEQUENCE</scope>
    <source>
        <strain evidence="3">Hsosn_3</strain>
        <tissue evidence="3">Leaf</tissue>
    </source>
</reference>
<dbReference type="SUPFAM" id="SSF47699">
    <property type="entry name" value="Bifunctional inhibitor/lipid-transfer protein/seed storage 2S albumin"/>
    <property type="match status" value="1"/>
</dbReference>
<protein>
    <submittedName>
        <fullName evidence="3">Non-specific lipid-transfer protein 4</fullName>
    </submittedName>
</protein>
<dbReference type="PANTHER" id="PTHR33122:SF13">
    <property type="entry name" value="BIFUNCTIONAL INHIBITOR_LIPID-TRANSFER PROTEIN_SEED STORAGE 2S ALBUMIN SUPERFAMILY PROTEIN"/>
    <property type="match status" value="1"/>
</dbReference>
<evidence type="ECO:0000256" key="1">
    <source>
        <dbReference type="SAM" id="SignalP"/>
    </source>
</evidence>
<feature type="domain" description="Bifunctional inhibitor/plant lipid transfer protein/seed storage helical" evidence="2">
    <location>
        <begin position="32"/>
        <end position="114"/>
    </location>
</feature>
<dbReference type="GO" id="GO:0005504">
    <property type="term" value="F:fatty acid binding"/>
    <property type="evidence" value="ECO:0007669"/>
    <property type="project" value="InterPro"/>
</dbReference>
<reference evidence="3" key="1">
    <citation type="submission" date="2023-02" db="EMBL/GenBank/DDBJ databases">
        <title>Genome of toxic invasive species Heracleum sosnowskyi carries increased number of genes despite the absence of recent whole-genome duplications.</title>
        <authorList>
            <person name="Schelkunov M."/>
            <person name="Shtratnikova V."/>
            <person name="Makarenko M."/>
            <person name="Klepikova A."/>
            <person name="Omelchenko D."/>
            <person name="Novikova G."/>
            <person name="Obukhova E."/>
            <person name="Bogdanov V."/>
            <person name="Penin A."/>
            <person name="Logacheva M."/>
        </authorList>
    </citation>
    <scope>NUCLEOTIDE SEQUENCE</scope>
    <source>
        <strain evidence="3">Hsosn_3</strain>
        <tissue evidence="3">Leaf</tissue>
    </source>
</reference>
<evidence type="ECO:0000313" key="4">
    <source>
        <dbReference type="Proteomes" id="UP001237642"/>
    </source>
</evidence>
<dbReference type="CDD" id="cd00010">
    <property type="entry name" value="AAI_LTSS"/>
    <property type="match status" value="1"/>
</dbReference>
<evidence type="ECO:0000313" key="3">
    <source>
        <dbReference type="EMBL" id="KAK1380692.1"/>
    </source>
</evidence>
<sequence length="120" mass="12484">MASKMNSCFAIVLLYLLASQAIIQEAEAAGECGRTPIQTAATSLSPCIGAAGNVRAKVTANCCTKVNALLRTAPRCLCAVLLSPLAKSAGIKPGIAITIPKRCNIRNRPVGKKCGRYVVP</sequence>
<dbReference type="Proteomes" id="UP001237642">
    <property type="component" value="Unassembled WGS sequence"/>
</dbReference>
<evidence type="ECO:0000259" key="2">
    <source>
        <dbReference type="SMART" id="SM00499"/>
    </source>
</evidence>
<dbReference type="AlphaFoldDB" id="A0AAD8I7L5"/>
<dbReference type="GO" id="GO:0009627">
    <property type="term" value="P:systemic acquired resistance"/>
    <property type="evidence" value="ECO:0007669"/>
    <property type="project" value="InterPro"/>
</dbReference>
<keyword evidence="1" id="KW-0732">Signal</keyword>
<dbReference type="Gene3D" id="1.10.110.10">
    <property type="entry name" value="Plant lipid-transfer and hydrophobic proteins"/>
    <property type="match status" value="1"/>
</dbReference>
<dbReference type="InterPro" id="IPR039265">
    <property type="entry name" value="DIR1-like"/>
</dbReference>
<organism evidence="3 4">
    <name type="scientific">Heracleum sosnowskyi</name>
    <dbReference type="NCBI Taxonomy" id="360622"/>
    <lineage>
        <taxon>Eukaryota</taxon>
        <taxon>Viridiplantae</taxon>
        <taxon>Streptophyta</taxon>
        <taxon>Embryophyta</taxon>
        <taxon>Tracheophyta</taxon>
        <taxon>Spermatophyta</taxon>
        <taxon>Magnoliopsida</taxon>
        <taxon>eudicotyledons</taxon>
        <taxon>Gunneridae</taxon>
        <taxon>Pentapetalae</taxon>
        <taxon>asterids</taxon>
        <taxon>campanulids</taxon>
        <taxon>Apiales</taxon>
        <taxon>Apiaceae</taxon>
        <taxon>Apioideae</taxon>
        <taxon>apioid superclade</taxon>
        <taxon>Tordylieae</taxon>
        <taxon>Tordyliinae</taxon>
        <taxon>Heracleum</taxon>
    </lineage>
</organism>
<gene>
    <name evidence="3" type="ORF">POM88_027436</name>
</gene>
<name>A0AAD8I7L5_9APIA</name>
<dbReference type="EMBL" id="JAUIZM010000006">
    <property type="protein sequence ID" value="KAK1380692.1"/>
    <property type="molecule type" value="Genomic_DNA"/>
</dbReference>
<feature type="signal peptide" evidence="1">
    <location>
        <begin position="1"/>
        <end position="28"/>
    </location>
</feature>
<accession>A0AAD8I7L5</accession>